<organism evidence="2 3">
    <name type="scientific">Sediminivirga luteola</name>
    <dbReference type="NCBI Taxonomy" id="1774748"/>
    <lineage>
        <taxon>Bacteria</taxon>
        <taxon>Bacillati</taxon>
        <taxon>Actinomycetota</taxon>
        <taxon>Actinomycetes</taxon>
        <taxon>Micrococcales</taxon>
        <taxon>Brevibacteriaceae</taxon>
        <taxon>Sediminivirga</taxon>
    </lineage>
</organism>
<dbReference type="AlphaFoldDB" id="A0A8J2XM15"/>
<accession>A0A8J2XM15</accession>
<dbReference type="Proteomes" id="UP000616114">
    <property type="component" value="Unassembled WGS sequence"/>
</dbReference>
<proteinExistence type="predicted"/>
<dbReference type="InterPro" id="IPR025159">
    <property type="entry name" value="AbiEi_N"/>
</dbReference>
<sequence>MAMTAKVIAVIAPLAEQHWGMFTTAQAASVGVERMQLSRLASAGAIERMAKGIYRMAGAPSDSRDDLRVAWLALGGLDRTADGVSAAVAMEETAAELHEIGDLYTGGFRFAVPERRRTRLPETLTKVRKLTREQVTFIDGMPVTSVEQTIADLVAKNTDLSLVGDVVADAVHAGKVVSLTRLDRYLESLATRNGVRTGQQLRESLYEIAGV</sequence>
<comment type="caution">
    <text evidence="2">The sequence shown here is derived from an EMBL/GenBank/DDBJ whole genome shotgun (WGS) entry which is preliminary data.</text>
</comment>
<keyword evidence="3" id="KW-1185">Reference proteome</keyword>
<dbReference type="EMBL" id="BMFY01000021">
    <property type="protein sequence ID" value="GGA27827.1"/>
    <property type="molecule type" value="Genomic_DNA"/>
</dbReference>
<gene>
    <name evidence="2" type="ORF">GCM10011333_33280</name>
</gene>
<dbReference type="Pfam" id="PF13338">
    <property type="entry name" value="AbiEi_4"/>
    <property type="match status" value="1"/>
</dbReference>
<evidence type="ECO:0000313" key="2">
    <source>
        <dbReference type="EMBL" id="GGA27827.1"/>
    </source>
</evidence>
<protein>
    <recommendedName>
        <fullName evidence="1">AbiEi antitoxin N-terminal domain-containing protein</fullName>
    </recommendedName>
</protein>
<feature type="domain" description="AbiEi antitoxin N-terminal" evidence="1">
    <location>
        <begin position="11"/>
        <end position="56"/>
    </location>
</feature>
<evidence type="ECO:0000313" key="3">
    <source>
        <dbReference type="Proteomes" id="UP000616114"/>
    </source>
</evidence>
<reference evidence="2" key="2">
    <citation type="submission" date="2020-09" db="EMBL/GenBank/DDBJ databases">
        <authorList>
            <person name="Sun Q."/>
            <person name="Zhou Y."/>
        </authorList>
    </citation>
    <scope>NUCLEOTIDE SEQUENCE</scope>
    <source>
        <strain evidence="2">CGMCC 1.12785</strain>
    </source>
</reference>
<reference evidence="2" key="1">
    <citation type="journal article" date="2014" name="Int. J. Syst. Evol. Microbiol.">
        <title>Complete genome sequence of Corynebacterium casei LMG S-19264T (=DSM 44701T), isolated from a smear-ripened cheese.</title>
        <authorList>
            <consortium name="US DOE Joint Genome Institute (JGI-PGF)"/>
            <person name="Walter F."/>
            <person name="Albersmeier A."/>
            <person name="Kalinowski J."/>
            <person name="Ruckert C."/>
        </authorList>
    </citation>
    <scope>NUCLEOTIDE SEQUENCE</scope>
    <source>
        <strain evidence="2">CGMCC 1.12785</strain>
    </source>
</reference>
<evidence type="ECO:0000259" key="1">
    <source>
        <dbReference type="Pfam" id="PF13338"/>
    </source>
</evidence>
<name>A0A8J2XM15_9MICO</name>